<reference evidence="1 2" key="1">
    <citation type="submission" date="2023-08" db="EMBL/GenBank/DDBJ databases">
        <title>Nocardioides seae sp. nov., a bacterium isolated from a soil.</title>
        <authorList>
            <person name="Wang X."/>
        </authorList>
    </citation>
    <scope>NUCLEOTIDE SEQUENCE [LARGE SCALE GENOMIC DNA]</scope>
    <source>
        <strain evidence="1 2">YZH12</strain>
    </source>
</reference>
<gene>
    <name evidence="1" type="ORF">RDV89_16280</name>
</gene>
<dbReference type="GO" id="GO:0016787">
    <property type="term" value="F:hydrolase activity"/>
    <property type="evidence" value="ECO:0007669"/>
    <property type="project" value="UniProtKB-KW"/>
</dbReference>
<dbReference type="Pfam" id="PF00756">
    <property type="entry name" value="Esterase"/>
    <property type="match status" value="1"/>
</dbReference>
<dbReference type="EMBL" id="JAVYII010000007">
    <property type="protein sequence ID" value="MDT9594644.1"/>
    <property type="molecule type" value="Genomic_DNA"/>
</dbReference>
<dbReference type="Gene3D" id="3.40.50.1820">
    <property type="entry name" value="alpha/beta hydrolase"/>
    <property type="match status" value="1"/>
</dbReference>
<evidence type="ECO:0000313" key="2">
    <source>
        <dbReference type="Proteomes" id="UP001268542"/>
    </source>
</evidence>
<dbReference type="PANTHER" id="PTHR48098">
    <property type="entry name" value="ENTEROCHELIN ESTERASE-RELATED"/>
    <property type="match status" value="1"/>
</dbReference>
<sequence>MRITRRGVLVGAGVSTAGVLGGVAGIAGGVLPGRSVLYGRLGLDGRDGVVPDGAAGPRESGEIVSAARGGRRCGWTLALPPEPGGPGGSDGRGLPVVVVLHGRGADHTAAFAEDYLGLDRFLAAAVADGVAPFALVSVDGGEAYWHARADGDDLAAMVLEELLPLLAARGLDTDRLGFLGWSMGGFGALHLGALVGSGRVRAVAAVSPALWHDHADTPAGAFDGPEDFAAVTVLGRQDDLDGIAVRVDCGLGDPFCAASQDYVDGFADRPDGGFERGDHDRGYWRRIAPRQLAFLGRHL</sequence>
<organism evidence="1 2">
    <name type="scientific">Nocardioides imazamoxiresistens</name>
    <dbReference type="NCBI Taxonomy" id="3231893"/>
    <lineage>
        <taxon>Bacteria</taxon>
        <taxon>Bacillati</taxon>
        <taxon>Actinomycetota</taxon>
        <taxon>Actinomycetes</taxon>
        <taxon>Propionibacteriales</taxon>
        <taxon>Nocardioidaceae</taxon>
        <taxon>Nocardioides</taxon>
    </lineage>
</organism>
<name>A0ABU3PZS3_9ACTN</name>
<keyword evidence="2" id="KW-1185">Reference proteome</keyword>
<dbReference type="PANTHER" id="PTHR48098:SF1">
    <property type="entry name" value="DIACYLGLYCEROL ACYLTRANSFERASE_MYCOLYLTRANSFERASE AG85A"/>
    <property type="match status" value="1"/>
</dbReference>
<dbReference type="InterPro" id="IPR029058">
    <property type="entry name" value="AB_hydrolase_fold"/>
</dbReference>
<dbReference type="SUPFAM" id="SSF53474">
    <property type="entry name" value="alpha/beta-Hydrolases"/>
    <property type="match status" value="1"/>
</dbReference>
<comment type="caution">
    <text evidence="1">The sequence shown here is derived from an EMBL/GenBank/DDBJ whole genome shotgun (WGS) entry which is preliminary data.</text>
</comment>
<protein>
    <submittedName>
        <fullName evidence="1">Alpha/beta hydrolase-fold protein</fullName>
    </submittedName>
</protein>
<dbReference type="InterPro" id="IPR000801">
    <property type="entry name" value="Esterase-like"/>
</dbReference>
<evidence type="ECO:0000313" key="1">
    <source>
        <dbReference type="EMBL" id="MDT9594644.1"/>
    </source>
</evidence>
<proteinExistence type="predicted"/>
<dbReference type="InterPro" id="IPR050583">
    <property type="entry name" value="Mycobacterial_A85_antigen"/>
</dbReference>
<keyword evidence="1" id="KW-0378">Hydrolase</keyword>
<dbReference type="Proteomes" id="UP001268542">
    <property type="component" value="Unassembled WGS sequence"/>
</dbReference>
<dbReference type="RefSeq" id="WP_315734590.1">
    <property type="nucleotide sequence ID" value="NZ_JAVYII010000007.1"/>
</dbReference>
<accession>A0ABU3PZS3</accession>